<dbReference type="OrthoDB" id="9802811at2"/>
<dbReference type="GO" id="GO:0009030">
    <property type="term" value="F:thiamine-phosphate kinase activity"/>
    <property type="evidence" value="ECO:0007669"/>
    <property type="project" value="UniProtKB-UniRule"/>
</dbReference>
<gene>
    <name evidence="1" type="primary">thiL</name>
    <name evidence="4" type="ORF">FRE64_15960</name>
</gene>
<dbReference type="Pfam" id="PF02769">
    <property type="entry name" value="AIRS_C"/>
    <property type="match status" value="1"/>
</dbReference>
<feature type="binding site" evidence="1">
    <location>
        <position position="231"/>
    </location>
    <ligand>
        <name>Mg(2+)</name>
        <dbReference type="ChEBI" id="CHEBI:18420"/>
        <label>3</label>
    </ligand>
</feature>
<feature type="binding site" evidence="1">
    <location>
        <position position="48"/>
    </location>
    <ligand>
        <name>Mg(2+)</name>
        <dbReference type="ChEBI" id="CHEBI:18420"/>
        <label>4</label>
    </ligand>
</feature>
<dbReference type="SUPFAM" id="SSF56042">
    <property type="entry name" value="PurM C-terminal domain-like"/>
    <property type="match status" value="1"/>
</dbReference>
<reference evidence="4" key="1">
    <citation type="submission" date="2019-08" db="EMBL/GenBank/DDBJ databases">
        <title>Carotenoids and Carotenoid Binding Proteins in the Halophilic Cyanobacterium Euhalothece sp. ZM00.</title>
        <authorList>
            <person name="Cho S.M."/>
            <person name="Song J.Y."/>
            <person name="Park Y.-I."/>
        </authorList>
    </citation>
    <scope>NUCLEOTIDE SEQUENCE [LARGE SCALE GENOMIC DNA]</scope>
    <source>
        <strain evidence="4">Z-M001</strain>
    </source>
</reference>
<name>A0A5B8NS06_9CHRO</name>
<dbReference type="InterPro" id="IPR010918">
    <property type="entry name" value="PurM-like_C_dom"/>
</dbReference>
<dbReference type="UniPathway" id="UPA00060">
    <property type="reaction ID" value="UER00142"/>
</dbReference>
<dbReference type="GO" id="GO:0005524">
    <property type="term" value="F:ATP binding"/>
    <property type="evidence" value="ECO:0007669"/>
    <property type="project" value="UniProtKB-UniRule"/>
</dbReference>
<comment type="similarity">
    <text evidence="1">Belongs to the thiamine-monophosphate kinase family.</text>
</comment>
<dbReference type="GO" id="GO:0009228">
    <property type="term" value="P:thiamine biosynthetic process"/>
    <property type="evidence" value="ECO:0007669"/>
    <property type="project" value="UniProtKB-KW"/>
</dbReference>
<feature type="binding site" evidence="1">
    <location>
        <position position="233"/>
    </location>
    <ligand>
        <name>ATP</name>
        <dbReference type="ChEBI" id="CHEBI:30616"/>
    </ligand>
</feature>
<dbReference type="InterPro" id="IPR006283">
    <property type="entry name" value="ThiL-like"/>
</dbReference>
<feature type="binding site" evidence="1">
    <location>
        <position position="50"/>
    </location>
    <ligand>
        <name>Mg(2+)</name>
        <dbReference type="ChEBI" id="CHEBI:18420"/>
        <label>2</label>
    </ligand>
</feature>
<evidence type="ECO:0000259" key="3">
    <source>
        <dbReference type="Pfam" id="PF02769"/>
    </source>
</evidence>
<feature type="domain" description="PurM-like N-terminal" evidence="2">
    <location>
        <begin position="31"/>
        <end position="151"/>
    </location>
</feature>
<dbReference type="GO" id="GO:0009229">
    <property type="term" value="P:thiamine diphosphate biosynthetic process"/>
    <property type="evidence" value="ECO:0007669"/>
    <property type="project" value="UniProtKB-UniRule"/>
</dbReference>
<feature type="binding site" evidence="1">
    <location>
        <begin position="133"/>
        <end position="134"/>
    </location>
    <ligand>
        <name>ATP</name>
        <dbReference type="ChEBI" id="CHEBI:30616"/>
    </ligand>
</feature>
<dbReference type="RefSeq" id="WP_146297135.1">
    <property type="nucleotide sequence ID" value="NZ_CP042326.1"/>
</dbReference>
<keyword evidence="1" id="KW-0784">Thiamine biosynthesis</keyword>
<dbReference type="PANTHER" id="PTHR30270">
    <property type="entry name" value="THIAMINE-MONOPHOSPHATE KINASE"/>
    <property type="match status" value="1"/>
</dbReference>
<dbReference type="Gene3D" id="3.30.1330.10">
    <property type="entry name" value="PurM-like, N-terminal domain"/>
    <property type="match status" value="1"/>
</dbReference>
<dbReference type="AlphaFoldDB" id="A0A5B8NS06"/>
<evidence type="ECO:0000313" key="4">
    <source>
        <dbReference type="EMBL" id="QDZ41301.1"/>
    </source>
</evidence>
<evidence type="ECO:0000259" key="2">
    <source>
        <dbReference type="Pfam" id="PF00586"/>
    </source>
</evidence>
<feature type="binding site" evidence="1">
    <location>
        <position position="33"/>
    </location>
    <ligand>
        <name>Mg(2+)</name>
        <dbReference type="ChEBI" id="CHEBI:18420"/>
        <label>3</label>
    </ligand>
</feature>
<sequence>MKPEANLTVADIGEQGLLAKLKAFCPSSIVGDDAAVLNFSGDHSLVISTDVLVDGVHFSDGIAKPDVYTTSPEDVGWRAVAANLSDLAAMGASPWGITVGLTLPGDLAVTWVERLYQGLSECLRQYETVLWGGDIARSSVITLSITAVGKVSPQAVIRRQDARVGDVILATGEHGASRAGLELLLHPERQQELSPVDAQKLIRTHQHPQPRLDVPPLLQKILPEFRVGGMDSSDGLADAILQICRASGVGAKISRESLPIPDELLKWLSPEQALNWTLYGGEDFELVLTLPRQFAESLREQLGNSARIIGEITKETDVKLSDFDLDLSQGFQHFSNSLKNQRSRRV</sequence>
<dbReference type="GO" id="GO:0000287">
    <property type="term" value="F:magnesium ion binding"/>
    <property type="evidence" value="ECO:0007669"/>
    <property type="project" value="UniProtKB-UniRule"/>
</dbReference>
<dbReference type="InterPro" id="IPR036921">
    <property type="entry name" value="PurM-like_N_sf"/>
</dbReference>
<comment type="pathway">
    <text evidence="1">Cofactor biosynthesis; thiamine diphosphate biosynthesis; thiamine diphosphate from thiamine phosphate: step 1/1.</text>
</comment>
<feature type="domain" description="PurM-like C-terminal" evidence="3">
    <location>
        <begin position="163"/>
        <end position="320"/>
    </location>
</feature>
<evidence type="ECO:0000256" key="1">
    <source>
        <dbReference type="HAMAP-Rule" id="MF_02128"/>
    </source>
</evidence>
<keyword evidence="1" id="KW-0479">Metal-binding</keyword>
<feature type="binding site" evidence="1">
    <location>
        <position position="234"/>
    </location>
    <ligand>
        <name>Mg(2+)</name>
        <dbReference type="ChEBI" id="CHEBI:18420"/>
        <label>5</label>
    </ligand>
</feature>
<dbReference type="PANTHER" id="PTHR30270:SF0">
    <property type="entry name" value="THIAMINE-MONOPHOSPHATE KINASE"/>
    <property type="match status" value="1"/>
</dbReference>
<dbReference type="EMBL" id="CP042326">
    <property type="protein sequence ID" value="QDZ41301.1"/>
    <property type="molecule type" value="Genomic_DNA"/>
</dbReference>
<dbReference type="InterPro" id="IPR036676">
    <property type="entry name" value="PurM-like_C_sf"/>
</dbReference>
<keyword evidence="1" id="KW-0460">Magnesium</keyword>
<dbReference type="NCBIfam" id="TIGR01379">
    <property type="entry name" value="thiL"/>
    <property type="match status" value="1"/>
</dbReference>
<feature type="binding site" evidence="1">
    <location>
        <position position="116"/>
    </location>
    <ligand>
        <name>ATP</name>
        <dbReference type="ChEBI" id="CHEBI:30616"/>
    </ligand>
</feature>
<feature type="binding site" evidence="1">
    <location>
        <position position="158"/>
    </location>
    <ligand>
        <name>ATP</name>
        <dbReference type="ChEBI" id="CHEBI:30616"/>
    </ligand>
</feature>
<feature type="binding site" evidence="1">
    <location>
        <position position="50"/>
    </location>
    <ligand>
        <name>Mg(2+)</name>
        <dbReference type="ChEBI" id="CHEBI:18420"/>
        <label>1</label>
    </ligand>
</feature>
<keyword evidence="1" id="KW-0067">ATP-binding</keyword>
<dbReference type="PIRSF" id="PIRSF005303">
    <property type="entry name" value="Thiam_monoph_kin"/>
    <property type="match status" value="1"/>
</dbReference>
<dbReference type="HAMAP" id="MF_02128">
    <property type="entry name" value="TMP_kinase"/>
    <property type="match status" value="1"/>
</dbReference>
<feature type="binding site" evidence="1">
    <location>
        <position position="57"/>
    </location>
    <ligand>
        <name>substrate</name>
    </ligand>
</feature>
<dbReference type="KEGG" id="enn:FRE64_15960"/>
<comment type="function">
    <text evidence="1">Catalyzes the ATP-dependent phosphorylation of thiamine-monophosphate (TMP) to form thiamine-pyrophosphate (TPP), the active form of vitamin B1.</text>
</comment>
<feature type="binding site" evidence="1">
    <location>
        <position position="86"/>
    </location>
    <ligand>
        <name>Mg(2+)</name>
        <dbReference type="ChEBI" id="CHEBI:18420"/>
        <label>3</label>
    </ligand>
</feature>
<keyword evidence="1" id="KW-0547">Nucleotide-binding</keyword>
<feature type="binding site" evidence="1">
    <location>
        <position position="282"/>
    </location>
    <ligand>
        <name>substrate</name>
    </ligand>
</feature>
<feature type="binding site" evidence="1">
    <location>
        <position position="86"/>
    </location>
    <ligand>
        <name>Mg(2+)</name>
        <dbReference type="ChEBI" id="CHEBI:18420"/>
        <label>4</label>
    </ligand>
</feature>
<feature type="binding site" evidence="1">
    <location>
        <position position="49"/>
    </location>
    <ligand>
        <name>Mg(2+)</name>
        <dbReference type="ChEBI" id="CHEBI:18420"/>
        <label>1</label>
    </ligand>
</feature>
<evidence type="ECO:0000313" key="5">
    <source>
        <dbReference type="Proteomes" id="UP000318453"/>
    </source>
</evidence>
<dbReference type="Gene3D" id="3.90.650.10">
    <property type="entry name" value="PurM-like C-terminal domain"/>
    <property type="match status" value="1"/>
</dbReference>
<dbReference type="InterPro" id="IPR016188">
    <property type="entry name" value="PurM-like_N"/>
</dbReference>
<keyword evidence="1 4" id="KW-0418">Kinase</keyword>
<protein>
    <recommendedName>
        <fullName evidence="1">Thiamine-monophosphate kinase</fullName>
        <shortName evidence="1">TMP kinase</shortName>
        <shortName evidence="1">Thiamine-phosphate kinase</shortName>
        <ecNumber evidence="1">2.7.4.16</ecNumber>
    </recommendedName>
</protein>
<dbReference type="EC" id="2.7.4.16" evidence="1"/>
<comment type="catalytic activity">
    <reaction evidence="1">
        <text>thiamine phosphate + ATP = thiamine diphosphate + ADP</text>
        <dbReference type="Rhea" id="RHEA:15913"/>
        <dbReference type="ChEBI" id="CHEBI:30616"/>
        <dbReference type="ChEBI" id="CHEBI:37575"/>
        <dbReference type="ChEBI" id="CHEBI:58937"/>
        <dbReference type="ChEBI" id="CHEBI:456216"/>
        <dbReference type="EC" id="2.7.4.16"/>
    </reaction>
</comment>
<dbReference type="SUPFAM" id="SSF55326">
    <property type="entry name" value="PurM N-terminal domain-like"/>
    <property type="match status" value="1"/>
</dbReference>
<accession>A0A5B8NS06</accession>
<proteinExistence type="inferred from homology"/>
<keyword evidence="1 4" id="KW-0808">Transferase</keyword>
<feature type="binding site" evidence="1">
    <location>
        <position position="33"/>
    </location>
    <ligand>
        <name>Mg(2+)</name>
        <dbReference type="ChEBI" id="CHEBI:18420"/>
        <label>4</label>
    </ligand>
</feature>
<organism evidence="4 5">
    <name type="scientific">Euhalothece natronophila Z-M001</name>
    <dbReference type="NCBI Taxonomy" id="522448"/>
    <lineage>
        <taxon>Bacteria</taxon>
        <taxon>Bacillati</taxon>
        <taxon>Cyanobacteriota</taxon>
        <taxon>Cyanophyceae</taxon>
        <taxon>Oscillatoriophycideae</taxon>
        <taxon>Chroococcales</taxon>
        <taxon>Halothecacae</taxon>
        <taxon>Halothece cluster</taxon>
        <taxon>Euhalothece</taxon>
    </lineage>
</organism>
<dbReference type="Proteomes" id="UP000318453">
    <property type="component" value="Chromosome"/>
</dbReference>
<feature type="binding site" evidence="1">
    <location>
        <position position="331"/>
    </location>
    <ligand>
        <name>substrate</name>
    </ligand>
</feature>
<feature type="binding site" evidence="1">
    <location>
        <position position="134"/>
    </location>
    <ligand>
        <name>Mg(2+)</name>
        <dbReference type="ChEBI" id="CHEBI:18420"/>
        <label>1</label>
    </ligand>
</feature>
<feature type="binding site" evidence="1">
    <location>
        <position position="86"/>
    </location>
    <ligand>
        <name>Mg(2+)</name>
        <dbReference type="ChEBI" id="CHEBI:18420"/>
        <label>2</label>
    </ligand>
</feature>
<keyword evidence="5" id="KW-1185">Reference proteome</keyword>
<dbReference type="Pfam" id="PF00586">
    <property type="entry name" value="AIRS"/>
    <property type="match status" value="1"/>
</dbReference>
<comment type="miscellaneous">
    <text evidence="1">Reaction mechanism of ThiL seems to utilize a direct, inline transfer of the gamma-phosphate of ATP to TMP rather than a phosphorylated enzyme intermediate.</text>
</comment>
<dbReference type="CDD" id="cd02194">
    <property type="entry name" value="ThiL"/>
    <property type="match status" value="1"/>
</dbReference>